<feature type="domain" description="Pyrroloquinoline quinone-dependent pyranose dehydrogenase beta-propeller" evidence="2">
    <location>
        <begin position="62"/>
        <end position="270"/>
    </location>
</feature>
<keyword evidence="1" id="KW-0732">Signal</keyword>
<evidence type="ECO:0000313" key="3">
    <source>
        <dbReference type="EMBL" id="MFG6111173.1"/>
    </source>
</evidence>
<evidence type="ECO:0000313" key="4">
    <source>
        <dbReference type="Proteomes" id="UP001605261"/>
    </source>
</evidence>
<organism evidence="3 4">
    <name type="scientific">Stenotrophomonas nematodicola</name>
    <dbReference type="NCBI Taxonomy" id="2656746"/>
    <lineage>
        <taxon>Bacteria</taxon>
        <taxon>Pseudomonadati</taxon>
        <taxon>Pseudomonadota</taxon>
        <taxon>Gammaproteobacteria</taxon>
        <taxon>Lysobacterales</taxon>
        <taxon>Lysobacteraceae</taxon>
        <taxon>Stenotrophomonas</taxon>
    </lineage>
</organism>
<feature type="chain" id="PRO_5045537800" evidence="1">
    <location>
        <begin position="23"/>
        <end position="418"/>
    </location>
</feature>
<dbReference type="EMBL" id="JBHGCJ010000017">
    <property type="protein sequence ID" value="MFG6111173.1"/>
    <property type="molecule type" value="Genomic_DNA"/>
</dbReference>
<dbReference type="InterPro" id="IPR054539">
    <property type="entry name" value="Beta-prop_PDH"/>
</dbReference>
<reference evidence="3 4" key="1">
    <citation type="submission" date="2024-09" db="EMBL/GenBank/DDBJ databases">
        <authorList>
            <consortium name="All-Russian atlas of soil microorganisms"/>
            <consortium name="as a basis for the search for new antimicrobial producers and enzymes with unique properties"/>
            <person name="Sokolova E.A."/>
            <person name="Voronina E.N."/>
        </authorList>
    </citation>
    <scope>NUCLEOTIDE SEQUENCE [LARGE SCALE GENOMIC DNA]</scope>
    <source>
        <strain evidence="3 4">AF-22b-331.1</strain>
    </source>
</reference>
<proteinExistence type="predicted"/>
<dbReference type="Gene3D" id="2.120.10.30">
    <property type="entry name" value="TolB, C-terminal domain"/>
    <property type="match status" value="1"/>
</dbReference>
<dbReference type="RefSeq" id="WP_394164542.1">
    <property type="nucleotide sequence ID" value="NZ_JBHGCJ010000017.1"/>
</dbReference>
<dbReference type="Pfam" id="PF22807">
    <property type="entry name" value="TrAA12"/>
    <property type="match status" value="2"/>
</dbReference>
<dbReference type="SUPFAM" id="SSF50952">
    <property type="entry name" value="Soluble quinoprotein glucose dehydrogenase"/>
    <property type="match status" value="1"/>
</dbReference>
<dbReference type="InterPro" id="IPR011041">
    <property type="entry name" value="Quinoprot_gluc/sorb_DH_b-prop"/>
</dbReference>
<dbReference type="PANTHER" id="PTHR33546">
    <property type="entry name" value="LARGE, MULTIFUNCTIONAL SECRETED PROTEIN-RELATED"/>
    <property type="match status" value="1"/>
</dbReference>
<protein>
    <submittedName>
        <fullName evidence="3">Sorbosone dehydrogenase family protein</fullName>
    </submittedName>
</protein>
<dbReference type="Proteomes" id="UP001605261">
    <property type="component" value="Unassembled WGS sequence"/>
</dbReference>
<dbReference type="InterPro" id="IPR011042">
    <property type="entry name" value="6-blade_b-propeller_TolB-like"/>
</dbReference>
<dbReference type="PANTHER" id="PTHR33546:SF1">
    <property type="entry name" value="LARGE, MULTIFUNCTIONAL SECRETED PROTEIN"/>
    <property type="match status" value="1"/>
</dbReference>
<feature type="domain" description="Pyrroloquinoline quinone-dependent pyranose dehydrogenase beta-propeller" evidence="2">
    <location>
        <begin position="300"/>
        <end position="406"/>
    </location>
</feature>
<feature type="signal peptide" evidence="1">
    <location>
        <begin position="1"/>
        <end position="22"/>
    </location>
</feature>
<accession>A0ABW7D4U9</accession>
<evidence type="ECO:0000256" key="1">
    <source>
        <dbReference type="SAM" id="SignalP"/>
    </source>
</evidence>
<sequence length="418" mass="44759">MRTTSLAAGCLLALAAAASAHANDPLVGPGEAIAKQLPKPYATRSAQVNSKVIGWPQGRTPTAPAGFQVSAYARDFDNPRWMTLLDNGDVLVSEARTGANSANRITLLRDADGDGVPELRSTFLAGLNQPFGMLQRGNQFYVANTDGVWVYPYQPGQTRITAKGRKILSLPAGGYNNHWTRNIVASPDGQYLYVTVGSASNNGEYGLENEKRRANILRIRPDGSGETIHAAGLRNPNGIAFKNGRMWTAVNERDELGDNLVPDYITQVEPGGFYGWPYAYYGANEDPRLAGKAPALVKKTRVPDFAVGPHVAAMDITFYDGTAFPARYRGGALVGLHGSWNRATLSGYKVLFVPFSGDTPSGQAEEFLSGFVAEGGSAQVYGRPVASLVLKDGSVLVTDDAGNTVWRVSYAPEATAVR</sequence>
<comment type="caution">
    <text evidence="3">The sequence shown here is derived from an EMBL/GenBank/DDBJ whole genome shotgun (WGS) entry which is preliminary data.</text>
</comment>
<evidence type="ECO:0000259" key="2">
    <source>
        <dbReference type="Pfam" id="PF22807"/>
    </source>
</evidence>
<name>A0ABW7D4U9_9GAMM</name>
<gene>
    <name evidence="3" type="ORF">ACEU0G_001063</name>
</gene>
<keyword evidence="4" id="KW-1185">Reference proteome</keyword>